<keyword evidence="1" id="KW-0732">Signal</keyword>
<dbReference type="Proteomes" id="UP001153069">
    <property type="component" value="Unassembled WGS sequence"/>
</dbReference>
<reference evidence="2" key="1">
    <citation type="submission" date="2020-06" db="EMBL/GenBank/DDBJ databases">
        <authorList>
            <consortium name="Plant Systems Biology data submission"/>
        </authorList>
    </citation>
    <scope>NUCLEOTIDE SEQUENCE</scope>
    <source>
        <strain evidence="2">D6</strain>
    </source>
</reference>
<organism evidence="2 3">
    <name type="scientific">Seminavis robusta</name>
    <dbReference type="NCBI Taxonomy" id="568900"/>
    <lineage>
        <taxon>Eukaryota</taxon>
        <taxon>Sar</taxon>
        <taxon>Stramenopiles</taxon>
        <taxon>Ochrophyta</taxon>
        <taxon>Bacillariophyta</taxon>
        <taxon>Bacillariophyceae</taxon>
        <taxon>Bacillariophycidae</taxon>
        <taxon>Naviculales</taxon>
        <taxon>Naviculaceae</taxon>
        <taxon>Seminavis</taxon>
    </lineage>
</organism>
<proteinExistence type="predicted"/>
<evidence type="ECO:0000313" key="2">
    <source>
        <dbReference type="EMBL" id="CAB9519186.1"/>
    </source>
</evidence>
<feature type="signal peptide" evidence="1">
    <location>
        <begin position="1"/>
        <end position="37"/>
    </location>
</feature>
<keyword evidence="3" id="KW-1185">Reference proteome</keyword>
<name>A0A9N8ED08_9STRA</name>
<dbReference type="EMBL" id="CAICTM010000994">
    <property type="protein sequence ID" value="CAB9519186.1"/>
    <property type="molecule type" value="Genomic_DNA"/>
</dbReference>
<dbReference type="AlphaFoldDB" id="A0A9N8ED08"/>
<evidence type="ECO:0000313" key="3">
    <source>
        <dbReference type="Proteomes" id="UP001153069"/>
    </source>
</evidence>
<accession>A0A9N8ED08</accession>
<evidence type="ECO:0000256" key="1">
    <source>
        <dbReference type="SAM" id="SignalP"/>
    </source>
</evidence>
<gene>
    <name evidence="2" type="ORF">SEMRO_996_G229240.1</name>
</gene>
<sequence>MLAQQAMARICIRLTYLRSLFLVTSWFLIVAENRAVASSPNENEIRSAKERALGLSYHVLPFTITWRIQIDETQVVDRQPTVPEYEGVAQATTQWIGDTFQEIHVNQHHNNDNNRNIQLRNVHTVVTSATWDPDTIQIARSTSYFPHTISLDCEVHFQFDASSTVTHHDDAVPSVGSFLLDMTARSDVSDFISNHLHQTGESRSIFRYTRRASYASYERGSYQPVQPDNAAAVTNTTSALHKNVYVVTFDMIWSLALKNDNGAAVEDRMGTPDEYAGVVNETHFWLHDNMQRYYDFEEATTSSNNSHVDINDFYVHQVSTQLVGTPTWDDSQQFPHRIVVGVMIVSKATNELDVPTAAEFLRDMSTGFSVVMFITAYLRSTSGLFHHTQRASYGSSYSNPGVHLVDEDDDEEANSVWVTDEEATVGKKSVPVKVPFSLTFGLAQTSTFESDPSDDDWQGLLASTAAFLEPQLEAHFSATTSQLEEVTALWTQSVYLPWESRMPYRGTLELTFWFESNENHTLPALKVYDYQFLLSGIFGGGSEEYLSDYLATVEPPTNLFRSVDKLAWAF</sequence>
<feature type="chain" id="PRO_5040402927" evidence="1">
    <location>
        <begin position="38"/>
        <end position="570"/>
    </location>
</feature>
<protein>
    <submittedName>
        <fullName evidence="2">Uncharacterized protein</fullName>
    </submittedName>
</protein>
<comment type="caution">
    <text evidence="2">The sequence shown here is derived from an EMBL/GenBank/DDBJ whole genome shotgun (WGS) entry which is preliminary data.</text>
</comment>